<evidence type="ECO:0000256" key="2">
    <source>
        <dbReference type="ARBA" id="ARBA00004760"/>
    </source>
</evidence>
<evidence type="ECO:0000256" key="4">
    <source>
        <dbReference type="ARBA" id="ARBA00022824"/>
    </source>
</evidence>
<dbReference type="SMART" id="SM00822">
    <property type="entry name" value="PKS_KR"/>
    <property type="match status" value="1"/>
</dbReference>
<evidence type="ECO:0000256" key="7">
    <source>
        <dbReference type="ARBA" id="ARBA00023002"/>
    </source>
</evidence>
<evidence type="ECO:0000256" key="8">
    <source>
        <dbReference type="ARBA" id="ARBA00023098"/>
    </source>
</evidence>
<dbReference type="InterPro" id="IPR002347">
    <property type="entry name" value="SDR_fam"/>
</dbReference>
<comment type="pathway">
    <text evidence="2">Lipid metabolism; sphingolipid metabolism.</text>
</comment>
<keyword evidence="6" id="KW-0746">Sphingolipid metabolism</keyword>
<evidence type="ECO:0000256" key="3">
    <source>
        <dbReference type="ARBA" id="ARBA00004991"/>
    </source>
</evidence>
<gene>
    <name evidence="13" type="ORF">BT63DRAFT_426705</name>
</gene>
<dbReference type="EMBL" id="MU004237">
    <property type="protein sequence ID" value="KAF2667854.1"/>
    <property type="molecule type" value="Genomic_DNA"/>
</dbReference>
<keyword evidence="5" id="KW-0521">NADP</keyword>
<name>A0A6A6UAC3_9PEZI</name>
<dbReference type="Gene3D" id="3.40.50.720">
    <property type="entry name" value="NAD(P)-binding Rossmann-like Domain"/>
    <property type="match status" value="1"/>
</dbReference>
<comment type="function">
    <text evidence="10">Catalyzes the reduction of 3'-oxosphinganine (3-ketodihydrosphingosine/KDS) to sphinganine (dihydrosphingosine/DHS), the second step of de novo sphingolipid biosynthesis.</text>
</comment>
<dbReference type="PRINTS" id="PR00081">
    <property type="entry name" value="GDHRDH"/>
</dbReference>
<comment type="catalytic activity">
    <reaction evidence="11">
        <text>sphinganine + NADP(+) = 3-oxosphinganine + NADPH + H(+)</text>
        <dbReference type="Rhea" id="RHEA:22640"/>
        <dbReference type="ChEBI" id="CHEBI:15378"/>
        <dbReference type="ChEBI" id="CHEBI:57783"/>
        <dbReference type="ChEBI" id="CHEBI:57817"/>
        <dbReference type="ChEBI" id="CHEBI:58299"/>
        <dbReference type="ChEBI" id="CHEBI:58349"/>
        <dbReference type="EC" id="1.1.1.102"/>
    </reaction>
    <physiologicalReaction direction="right-to-left" evidence="11">
        <dbReference type="Rhea" id="RHEA:22642"/>
    </physiologicalReaction>
</comment>
<keyword evidence="4" id="KW-0256">Endoplasmic reticulum</keyword>
<evidence type="ECO:0000256" key="10">
    <source>
        <dbReference type="ARBA" id="ARBA00044737"/>
    </source>
</evidence>
<dbReference type="GO" id="GO:0047560">
    <property type="term" value="F:3-dehydrosphinganine reductase activity"/>
    <property type="evidence" value="ECO:0007669"/>
    <property type="project" value="UniProtKB-EC"/>
</dbReference>
<keyword evidence="7" id="KW-0560">Oxidoreductase</keyword>
<organism evidence="13 14">
    <name type="scientific">Microthyrium microscopicum</name>
    <dbReference type="NCBI Taxonomy" id="703497"/>
    <lineage>
        <taxon>Eukaryota</taxon>
        <taxon>Fungi</taxon>
        <taxon>Dikarya</taxon>
        <taxon>Ascomycota</taxon>
        <taxon>Pezizomycotina</taxon>
        <taxon>Dothideomycetes</taxon>
        <taxon>Dothideomycetes incertae sedis</taxon>
        <taxon>Microthyriales</taxon>
        <taxon>Microthyriaceae</taxon>
        <taxon>Microthyrium</taxon>
    </lineage>
</organism>
<keyword evidence="8" id="KW-0443">Lipid metabolism</keyword>
<dbReference type="GO" id="GO:0006666">
    <property type="term" value="P:3-keto-sphinganine metabolic process"/>
    <property type="evidence" value="ECO:0007669"/>
    <property type="project" value="InterPro"/>
</dbReference>
<evidence type="ECO:0000256" key="1">
    <source>
        <dbReference type="ARBA" id="ARBA00004240"/>
    </source>
</evidence>
<dbReference type="EC" id="1.1.1.102" evidence="9"/>
<evidence type="ECO:0000313" key="13">
    <source>
        <dbReference type="EMBL" id="KAF2667854.1"/>
    </source>
</evidence>
<evidence type="ECO:0000259" key="12">
    <source>
        <dbReference type="SMART" id="SM00822"/>
    </source>
</evidence>
<reference evidence="13" key="1">
    <citation type="journal article" date="2020" name="Stud. Mycol.">
        <title>101 Dothideomycetes genomes: a test case for predicting lifestyles and emergence of pathogens.</title>
        <authorList>
            <person name="Haridas S."/>
            <person name="Albert R."/>
            <person name="Binder M."/>
            <person name="Bloem J."/>
            <person name="Labutti K."/>
            <person name="Salamov A."/>
            <person name="Andreopoulos B."/>
            <person name="Baker S."/>
            <person name="Barry K."/>
            <person name="Bills G."/>
            <person name="Bluhm B."/>
            <person name="Cannon C."/>
            <person name="Castanera R."/>
            <person name="Culley D."/>
            <person name="Daum C."/>
            <person name="Ezra D."/>
            <person name="Gonzalez J."/>
            <person name="Henrissat B."/>
            <person name="Kuo A."/>
            <person name="Liang C."/>
            <person name="Lipzen A."/>
            <person name="Lutzoni F."/>
            <person name="Magnuson J."/>
            <person name="Mondo S."/>
            <person name="Nolan M."/>
            <person name="Ohm R."/>
            <person name="Pangilinan J."/>
            <person name="Park H.-J."/>
            <person name="Ramirez L."/>
            <person name="Alfaro M."/>
            <person name="Sun H."/>
            <person name="Tritt A."/>
            <person name="Yoshinaga Y."/>
            <person name="Zwiers L.-H."/>
            <person name="Turgeon B."/>
            <person name="Goodwin S."/>
            <person name="Spatafora J."/>
            <person name="Crous P."/>
            <person name="Grigoriev I."/>
        </authorList>
    </citation>
    <scope>NUCLEOTIDE SEQUENCE</scope>
    <source>
        <strain evidence="13">CBS 115976</strain>
    </source>
</reference>
<evidence type="ECO:0000256" key="11">
    <source>
        <dbReference type="ARBA" id="ARBA00048930"/>
    </source>
</evidence>
<dbReference type="Proteomes" id="UP000799302">
    <property type="component" value="Unassembled WGS sequence"/>
</dbReference>
<dbReference type="GO" id="GO:0005789">
    <property type="term" value="C:endoplasmic reticulum membrane"/>
    <property type="evidence" value="ECO:0007669"/>
    <property type="project" value="TreeGrafter"/>
</dbReference>
<evidence type="ECO:0000256" key="5">
    <source>
        <dbReference type="ARBA" id="ARBA00022857"/>
    </source>
</evidence>
<comment type="subcellular location">
    <subcellularLocation>
        <location evidence="1">Endoplasmic reticulum</location>
    </subcellularLocation>
</comment>
<dbReference type="InterPro" id="IPR036291">
    <property type="entry name" value="NAD(P)-bd_dom_sf"/>
</dbReference>
<keyword evidence="14" id="KW-1185">Reference proteome</keyword>
<evidence type="ECO:0000313" key="14">
    <source>
        <dbReference type="Proteomes" id="UP000799302"/>
    </source>
</evidence>
<comment type="pathway">
    <text evidence="3">Sphingolipid metabolism.</text>
</comment>
<evidence type="ECO:0000256" key="9">
    <source>
        <dbReference type="ARBA" id="ARBA00026112"/>
    </source>
</evidence>
<dbReference type="AlphaFoldDB" id="A0A6A6UAC3"/>
<accession>A0A6A6UAC3</accession>
<proteinExistence type="predicted"/>
<dbReference type="PANTHER" id="PTHR43550:SF3">
    <property type="entry name" value="3-KETODIHYDROSPHINGOSINE REDUCTASE"/>
    <property type="match status" value="1"/>
</dbReference>
<dbReference type="SUPFAM" id="SSF51735">
    <property type="entry name" value="NAD(P)-binding Rossmann-fold domains"/>
    <property type="match status" value="1"/>
</dbReference>
<protein>
    <recommendedName>
        <fullName evidence="9">3-dehydrosphinganine reductase</fullName>
        <ecNumber evidence="9">1.1.1.102</ecNumber>
    </recommendedName>
</protein>
<sequence>MKLSMPSYSILLSSLFLALPLIIYTMGLFTRKSQFVVDGRTVLITGASQGLGRALAKLLAQKGANVIVVARSEDKLKAVVAECRAAAIHSSQRFTHFAIDLTSPAANTQLLADATQWNDNVPPPIIWANAGSAYPHLLADTPVDTLRSQMDIDYWAAAYLAKESIAAWISTSTNDTKESKGKDGLPNHLIMTSSVIAFAPLAGYGPYAPAKAALRALADTLRSELHLYNGARLHKSSPSTHPELRNHVVFPSGITTEGFDAENLVKHPVTKILEEDDKPQTPEEVAIAAVRGLERGEYMITTNALGYLMKVSSLGGSKRNGWAVLDTVGSWVGSLVWLFVGPDLDSKVFKWGKANGVNGSS</sequence>
<dbReference type="GO" id="GO:0030148">
    <property type="term" value="P:sphingolipid biosynthetic process"/>
    <property type="evidence" value="ECO:0007669"/>
    <property type="project" value="InterPro"/>
</dbReference>
<feature type="domain" description="Ketoreductase" evidence="12">
    <location>
        <begin position="40"/>
        <end position="233"/>
    </location>
</feature>
<dbReference type="InterPro" id="IPR057326">
    <property type="entry name" value="KR_dom"/>
</dbReference>
<dbReference type="OrthoDB" id="10267115at2759"/>
<dbReference type="InterPro" id="IPR045022">
    <property type="entry name" value="KDSR-like"/>
</dbReference>
<dbReference type="CDD" id="cd08939">
    <property type="entry name" value="KDSR-like_SDR_c"/>
    <property type="match status" value="1"/>
</dbReference>
<dbReference type="PANTHER" id="PTHR43550">
    <property type="entry name" value="3-KETODIHYDROSPHINGOSINE REDUCTASE"/>
    <property type="match status" value="1"/>
</dbReference>
<dbReference type="Pfam" id="PF00106">
    <property type="entry name" value="adh_short"/>
    <property type="match status" value="1"/>
</dbReference>
<evidence type="ECO:0000256" key="6">
    <source>
        <dbReference type="ARBA" id="ARBA00022919"/>
    </source>
</evidence>